<reference evidence="1 2" key="1">
    <citation type="submission" date="2015-09" db="EMBL/GenBank/DDBJ databases">
        <authorList>
            <consortium name="Pathogen Informatics"/>
        </authorList>
    </citation>
    <scope>NUCLEOTIDE SEQUENCE [LARGE SCALE GENOMIC DNA]</scope>
    <source>
        <strain evidence="1 2">2789STDY5608887</strain>
    </source>
</reference>
<sequence>MADMKAIMQQLSMQEQYDENAKWLNSQKPFLANILIRTVDDFKGMQPEEVVKLIEGEPSVGRTPVEEGFTNERLEDETMAISGMNTEKKVHNEGVTYFDVLFYVRTQNELAKIIVNMELQKEEPALYDVEMRGIFYAAREVSSQLGREFKNQHYNDMKKVYSIWICMNTRENSLNKIALKNENVFGQSRWKDKYDMIHIVTIRLSRKMDEDRGHELHRFLGAIFAQELSFSEKEKILVKEFGIKLEGDRKERLTNMCNLGEGIWEQGIEQGKISGIIETCMKLNMSENDIIEKIKEIMHISDEEAKRYYKQAM</sequence>
<dbReference type="RefSeq" id="WP_007883589.1">
    <property type="nucleotide sequence ID" value="NZ_CYXX01000005.1"/>
</dbReference>
<organism evidence="1 2">
    <name type="scientific">Roseburia inulinivorans</name>
    <dbReference type="NCBI Taxonomy" id="360807"/>
    <lineage>
        <taxon>Bacteria</taxon>
        <taxon>Bacillati</taxon>
        <taxon>Bacillota</taxon>
        <taxon>Clostridia</taxon>
        <taxon>Lachnospirales</taxon>
        <taxon>Lachnospiraceae</taxon>
        <taxon>Roseburia</taxon>
    </lineage>
</organism>
<gene>
    <name evidence="1" type="ORF">ERS852444_00948</name>
</gene>
<proteinExistence type="predicted"/>
<dbReference type="Proteomes" id="UP000095453">
    <property type="component" value="Unassembled WGS sequence"/>
</dbReference>
<evidence type="ECO:0000313" key="2">
    <source>
        <dbReference type="Proteomes" id="UP000095453"/>
    </source>
</evidence>
<evidence type="ECO:0000313" key="1">
    <source>
        <dbReference type="EMBL" id="CUM89048.1"/>
    </source>
</evidence>
<name>A0A173SIL6_9FIRM</name>
<dbReference type="GeneID" id="75161850"/>
<dbReference type="AlphaFoldDB" id="A0A173SIL6"/>
<evidence type="ECO:0008006" key="3">
    <source>
        <dbReference type="Google" id="ProtNLM"/>
    </source>
</evidence>
<accession>A0A173SIL6</accession>
<protein>
    <recommendedName>
        <fullName evidence="3">PD-(D/E)XK nuclease family transposase</fullName>
    </recommendedName>
</protein>
<dbReference type="EMBL" id="CYXX01000005">
    <property type="protein sequence ID" value="CUM89048.1"/>
    <property type="molecule type" value="Genomic_DNA"/>
</dbReference>